<dbReference type="Proteomes" id="UP000287651">
    <property type="component" value="Unassembled WGS sequence"/>
</dbReference>
<gene>
    <name evidence="1" type="ORF">B296_00048191</name>
</gene>
<dbReference type="EMBL" id="AMZH03017850">
    <property type="protein sequence ID" value="RRT42429.1"/>
    <property type="molecule type" value="Genomic_DNA"/>
</dbReference>
<name>A0A426XSD9_ENSVE</name>
<sequence>MVLWPFRLIADKLVKMIGGRAARHDAGGDEEKEGRLFSPRFDRPVPHVRQRFDWDCGLACVLMVLRTIGLEQYDIHDLEKLCCTTR</sequence>
<dbReference type="Pfam" id="PF09778">
    <property type="entry name" value="Guanylate_cyc_2"/>
    <property type="match status" value="1"/>
</dbReference>
<accession>A0A426XSD9</accession>
<comment type="caution">
    <text evidence="1">The sequence shown here is derived from an EMBL/GenBank/DDBJ whole genome shotgun (WGS) entry which is preliminary data.</text>
</comment>
<protein>
    <recommendedName>
        <fullName evidence="3">Guanylyl cyclase</fullName>
    </recommendedName>
</protein>
<dbReference type="AlphaFoldDB" id="A0A426XSD9"/>
<dbReference type="PANTHER" id="PTHR31400">
    <property type="entry name" value="GUANYLYL CYCLASE DOMAIN CONTAINING PROTEIN 1 GUCD1"/>
    <property type="match status" value="1"/>
</dbReference>
<organism evidence="1 2">
    <name type="scientific">Ensete ventricosum</name>
    <name type="common">Abyssinian banana</name>
    <name type="synonym">Musa ensete</name>
    <dbReference type="NCBI Taxonomy" id="4639"/>
    <lineage>
        <taxon>Eukaryota</taxon>
        <taxon>Viridiplantae</taxon>
        <taxon>Streptophyta</taxon>
        <taxon>Embryophyta</taxon>
        <taxon>Tracheophyta</taxon>
        <taxon>Spermatophyta</taxon>
        <taxon>Magnoliopsida</taxon>
        <taxon>Liliopsida</taxon>
        <taxon>Zingiberales</taxon>
        <taxon>Musaceae</taxon>
        <taxon>Ensete</taxon>
    </lineage>
</organism>
<proteinExistence type="predicted"/>
<dbReference type="InterPro" id="IPR018616">
    <property type="entry name" value="GUCD1"/>
</dbReference>
<dbReference type="PANTHER" id="PTHR31400:SF1">
    <property type="entry name" value="PROTEIN GUCD1"/>
    <property type="match status" value="1"/>
</dbReference>
<reference evidence="1 2" key="1">
    <citation type="journal article" date="2014" name="Agronomy (Basel)">
        <title>A Draft Genome Sequence for Ensete ventricosum, the Drought-Tolerant Tree Against Hunger.</title>
        <authorList>
            <person name="Harrison J."/>
            <person name="Moore K.A."/>
            <person name="Paszkiewicz K."/>
            <person name="Jones T."/>
            <person name="Grant M."/>
            <person name="Ambacheew D."/>
            <person name="Muzemil S."/>
            <person name="Studholme D.J."/>
        </authorList>
    </citation>
    <scope>NUCLEOTIDE SEQUENCE [LARGE SCALE GENOMIC DNA]</scope>
</reference>
<evidence type="ECO:0000313" key="2">
    <source>
        <dbReference type="Proteomes" id="UP000287651"/>
    </source>
</evidence>
<evidence type="ECO:0000313" key="1">
    <source>
        <dbReference type="EMBL" id="RRT42429.1"/>
    </source>
</evidence>
<evidence type="ECO:0008006" key="3">
    <source>
        <dbReference type="Google" id="ProtNLM"/>
    </source>
</evidence>
<dbReference type="Gene3D" id="3.90.70.10">
    <property type="entry name" value="Cysteine proteinases"/>
    <property type="match status" value="1"/>
</dbReference>